<name>A0A0F8X3W2_9ZZZZ</name>
<dbReference type="AlphaFoldDB" id="A0A0F8X3W2"/>
<sequence length="142" mass="15340">MTNGFFAGGLARGFAAGAEISRRQGESAFARSSALRKMGLEQQKIDILKEQASRKKSKEERGILKDQRLTMITDIDAIEGQLAALGKENPAQARMALNRILNGIDGRPETSIKGRQDTLDTVSAGLGVSSRNLTNFFMRAAG</sequence>
<comment type="caution">
    <text evidence="1">The sequence shown here is derived from an EMBL/GenBank/DDBJ whole genome shotgun (WGS) entry which is preliminary data.</text>
</comment>
<accession>A0A0F8X3W2</accession>
<protein>
    <submittedName>
        <fullName evidence="1">Uncharacterized protein</fullName>
    </submittedName>
</protein>
<organism evidence="1">
    <name type="scientific">marine sediment metagenome</name>
    <dbReference type="NCBI Taxonomy" id="412755"/>
    <lineage>
        <taxon>unclassified sequences</taxon>
        <taxon>metagenomes</taxon>
        <taxon>ecological metagenomes</taxon>
    </lineage>
</organism>
<reference evidence="1" key="1">
    <citation type="journal article" date="2015" name="Nature">
        <title>Complex archaea that bridge the gap between prokaryotes and eukaryotes.</title>
        <authorList>
            <person name="Spang A."/>
            <person name="Saw J.H."/>
            <person name="Jorgensen S.L."/>
            <person name="Zaremba-Niedzwiedzka K."/>
            <person name="Martijn J."/>
            <person name="Lind A.E."/>
            <person name="van Eijk R."/>
            <person name="Schleper C."/>
            <person name="Guy L."/>
            <person name="Ettema T.J."/>
        </authorList>
    </citation>
    <scope>NUCLEOTIDE SEQUENCE</scope>
</reference>
<evidence type="ECO:0000313" key="1">
    <source>
        <dbReference type="EMBL" id="KKK55565.1"/>
    </source>
</evidence>
<proteinExistence type="predicted"/>
<gene>
    <name evidence="1" type="ORF">LCGC14_3073280</name>
</gene>
<feature type="non-terminal residue" evidence="1">
    <location>
        <position position="142"/>
    </location>
</feature>
<dbReference type="EMBL" id="LAZR01065429">
    <property type="protein sequence ID" value="KKK55565.1"/>
    <property type="molecule type" value="Genomic_DNA"/>
</dbReference>